<dbReference type="AlphaFoldDB" id="A0A9P5TX08"/>
<name>A0A9P5TX08_9AGAR</name>
<protein>
    <submittedName>
        <fullName evidence="1">Uncharacterized protein</fullName>
    </submittedName>
</protein>
<dbReference type="Proteomes" id="UP000772434">
    <property type="component" value="Unassembled WGS sequence"/>
</dbReference>
<comment type="caution">
    <text evidence="1">The sequence shown here is derived from an EMBL/GenBank/DDBJ whole genome shotgun (WGS) entry which is preliminary data.</text>
</comment>
<evidence type="ECO:0000313" key="1">
    <source>
        <dbReference type="EMBL" id="KAF9029758.1"/>
    </source>
</evidence>
<reference evidence="1" key="1">
    <citation type="submission" date="2020-11" db="EMBL/GenBank/DDBJ databases">
        <authorList>
            <consortium name="DOE Joint Genome Institute"/>
            <person name="Ahrendt S."/>
            <person name="Riley R."/>
            <person name="Andreopoulos W."/>
            <person name="Labutti K."/>
            <person name="Pangilinan J."/>
            <person name="Ruiz-Duenas F.J."/>
            <person name="Barrasa J.M."/>
            <person name="Sanchez-Garcia M."/>
            <person name="Camarero S."/>
            <person name="Miyauchi S."/>
            <person name="Serrano A."/>
            <person name="Linde D."/>
            <person name="Babiker R."/>
            <person name="Drula E."/>
            <person name="Ayuso-Fernandez I."/>
            <person name="Pacheco R."/>
            <person name="Padilla G."/>
            <person name="Ferreira P."/>
            <person name="Barriuso J."/>
            <person name="Kellner H."/>
            <person name="Castanera R."/>
            <person name="Alfaro M."/>
            <person name="Ramirez L."/>
            <person name="Pisabarro A.G."/>
            <person name="Kuo A."/>
            <person name="Tritt A."/>
            <person name="Lipzen A."/>
            <person name="He G."/>
            <person name="Yan M."/>
            <person name="Ng V."/>
            <person name="Cullen D."/>
            <person name="Martin F."/>
            <person name="Rosso M.-N."/>
            <person name="Henrissat B."/>
            <person name="Hibbett D."/>
            <person name="Martinez A.T."/>
            <person name="Grigoriev I.V."/>
        </authorList>
    </citation>
    <scope>NUCLEOTIDE SEQUENCE</scope>
    <source>
        <strain evidence="1">AH 40177</strain>
    </source>
</reference>
<sequence>MVAPKSAIGKILIITTVTFRNKAARREQARQAKGAKELVDTAVQTHPAGHDIVRVLIGCKVQIDIWARQTLSSSLPIVLQEAYLQEGVDFATSLFDLFDDEMHVEQADILLVHSSLCNAQYTLGRRIVYMTHAFSFEPPYLCPEWDLGDLILPTDDADANTRKFYDTRLAPLRQRTARLIKWFLDVDPHTQGFEELDDVKADADTALQQWTTLCEDPWTPFFRLVSDGRSRKGHSKDSNYYHKNKSARREQARLYQRLKRAKEKTNTPVDSQECAKESSTLHINAAVQTYPAGHDVVRVLMGCRVQIDIWAQCTLGSSSHIVLQEDYLRQGVDFAMCLFDLFDVEMHVEQADILLVHSSLCNAQYRLGHQIVRMTHIFSFEPPYPCPGWKLECLILPPDGADANTRRFYNTRLAPLRLRTARLIHWFLDFDPRTVGLEELDDVKVDVGTALHQWTILCEDPCTPFFSLLESRLVSGKLEHSLGV</sequence>
<keyword evidence="2" id="KW-1185">Reference proteome</keyword>
<dbReference type="EMBL" id="JADNRY010000690">
    <property type="protein sequence ID" value="KAF9029758.1"/>
    <property type="molecule type" value="Genomic_DNA"/>
</dbReference>
<organism evidence="1 2">
    <name type="scientific">Rhodocollybia butyracea</name>
    <dbReference type="NCBI Taxonomy" id="206335"/>
    <lineage>
        <taxon>Eukaryota</taxon>
        <taxon>Fungi</taxon>
        <taxon>Dikarya</taxon>
        <taxon>Basidiomycota</taxon>
        <taxon>Agaricomycotina</taxon>
        <taxon>Agaricomycetes</taxon>
        <taxon>Agaricomycetidae</taxon>
        <taxon>Agaricales</taxon>
        <taxon>Marasmiineae</taxon>
        <taxon>Omphalotaceae</taxon>
        <taxon>Rhodocollybia</taxon>
    </lineage>
</organism>
<proteinExistence type="predicted"/>
<accession>A0A9P5TX08</accession>
<gene>
    <name evidence="1" type="ORF">BDP27DRAFT_1375447</name>
</gene>
<evidence type="ECO:0000313" key="2">
    <source>
        <dbReference type="Proteomes" id="UP000772434"/>
    </source>
</evidence>